<dbReference type="CDD" id="cd06170">
    <property type="entry name" value="LuxR_C_like"/>
    <property type="match status" value="1"/>
</dbReference>
<dbReference type="SUPFAM" id="SSF48452">
    <property type="entry name" value="TPR-like"/>
    <property type="match status" value="1"/>
</dbReference>
<dbReference type="SMART" id="SM00421">
    <property type="entry name" value="HTH_LUXR"/>
    <property type="match status" value="1"/>
</dbReference>
<evidence type="ECO:0000256" key="2">
    <source>
        <dbReference type="ARBA" id="ARBA00022840"/>
    </source>
</evidence>
<protein>
    <submittedName>
        <fullName evidence="5">Regulatory protein, luxR family</fullName>
    </submittedName>
</protein>
<dbReference type="SUPFAM" id="SSF46894">
    <property type="entry name" value="C-terminal effector domain of the bipartite response regulators"/>
    <property type="match status" value="1"/>
</dbReference>
<feature type="domain" description="HTH luxR-type" evidence="4">
    <location>
        <begin position="899"/>
        <end position="964"/>
    </location>
</feature>
<gene>
    <name evidence="5" type="ORF">SAMN05414137_107120</name>
</gene>
<dbReference type="GO" id="GO:0006355">
    <property type="term" value="P:regulation of DNA-templated transcription"/>
    <property type="evidence" value="ECO:0007669"/>
    <property type="project" value="InterPro"/>
</dbReference>
<keyword evidence="2" id="KW-0067">ATP-binding</keyword>
<dbReference type="Pfam" id="PF13191">
    <property type="entry name" value="AAA_16"/>
    <property type="match status" value="1"/>
</dbReference>
<dbReference type="PANTHER" id="PTHR16305">
    <property type="entry name" value="TESTICULAR SOLUBLE ADENYLYL CYCLASE"/>
    <property type="match status" value="1"/>
</dbReference>
<evidence type="ECO:0000256" key="3">
    <source>
        <dbReference type="SAM" id="MobiDB-lite"/>
    </source>
</evidence>
<evidence type="ECO:0000313" key="6">
    <source>
        <dbReference type="Proteomes" id="UP000183015"/>
    </source>
</evidence>
<dbReference type="SUPFAM" id="SSF52540">
    <property type="entry name" value="P-loop containing nucleoside triphosphate hydrolases"/>
    <property type="match status" value="1"/>
</dbReference>
<dbReference type="PROSITE" id="PS00622">
    <property type="entry name" value="HTH_LUXR_1"/>
    <property type="match status" value="1"/>
</dbReference>
<dbReference type="GO" id="GO:0005524">
    <property type="term" value="F:ATP binding"/>
    <property type="evidence" value="ECO:0007669"/>
    <property type="project" value="UniProtKB-KW"/>
</dbReference>
<dbReference type="Proteomes" id="UP000183015">
    <property type="component" value="Unassembled WGS sequence"/>
</dbReference>
<evidence type="ECO:0000259" key="4">
    <source>
        <dbReference type="PROSITE" id="PS50043"/>
    </source>
</evidence>
<evidence type="ECO:0000256" key="1">
    <source>
        <dbReference type="ARBA" id="ARBA00022741"/>
    </source>
</evidence>
<dbReference type="eggNOG" id="COG2197">
    <property type="taxonomic scope" value="Bacteria"/>
</dbReference>
<evidence type="ECO:0000313" key="5">
    <source>
        <dbReference type="EMBL" id="SEL28261.1"/>
    </source>
</evidence>
<feature type="compositionally biased region" description="Basic and acidic residues" evidence="3">
    <location>
        <begin position="313"/>
        <end position="332"/>
    </location>
</feature>
<dbReference type="PANTHER" id="PTHR16305:SF35">
    <property type="entry name" value="TRANSCRIPTIONAL ACTIVATOR DOMAIN"/>
    <property type="match status" value="1"/>
</dbReference>
<dbReference type="Pfam" id="PF00196">
    <property type="entry name" value="GerE"/>
    <property type="match status" value="1"/>
</dbReference>
<proteinExistence type="predicted"/>
<keyword evidence="1" id="KW-0547">Nucleotide-binding</keyword>
<dbReference type="STRING" id="235985.SAMN05414137_107120"/>
<dbReference type="InterPro" id="IPR016032">
    <property type="entry name" value="Sig_transdc_resp-reg_C-effctor"/>
</dbReference>
<keyword evidence="6" id="KW-1185">Reference proteome</keyword>
<dbReference type="EMBL" id="FOAZ01000007">
    <property type="protein sequence ID" value="SEL28261.1"/>
    <property type="molecule type" value="Genomic_DNA"/>
</dbReference>
<dbReference type="InterPro" id="IPR027417">
    <property type="entry name" value="P-loop_NTPase"/>
</dbReference>
<dbReference type="AlphaFoldDB" id="A0A1H7NXJ6"/>
<dbReference type="Gene3D" id="1.10.10.10">
    <property type="entry name" value="Winged helix-like DNA-binding domain superfamily/Winged helix DNA-binding domain"/>
    <property type="match status" value="1"/>
</dbReference>
<dbReference type="GO" id="GO:0003677">
    <property type="term" value="F:DNA binding"/>
    <property type="evidence" value="ECO:0007669"/>
    <property type="project" value="InterPro"/>
</dbReference>
<name>A0A1H7NXJ6_STRJI</name>
<dbReference type="InterPro" id="IPR036388">
    <property type="entry name" value="WH-like_DNA-bd_sf"/>
</dbReference>
<dbReference type="PRINTS" id="PR00038">
    <property type="entry name" value="HTHLUXR"/>
</dbReference>
<sequence>MLDAVGALLDRLRAEPTGAATGPETGAVERTLLVLGEPGLGKTSVLEAAATLATEQGGQVRWVVGRQAEAGLAYSGLHALLDPWQPGPAGADEDDASLLHAALRGGAGEGAGQATGGGVPAPAGALVRLLSRWAQEGPLLVVVDDLQWLDRSTQDLLTLCARRLAGEPIGFVVASRPAGLADAWVRQSTVHRLDPLDEIHSARLLDSLPRAPEGRVRRQVLRLAGGNPLALIELARTSTGKSFAQDPAGSDLPLGARLERLYAADLDALPGHVRAPLLLAAVADPPDLAALGELFDKAVLECGQDAPTLHPARTHDAARTRGEETPAAADPRDVVGPRAETVRPADAVWSVAERAGLLVLRAGQLRFRHPLIRSAVLSAATFEQRARAHLLLAANPDLDEDRRAWHRAAATVTADESVAAALEATADRARRRGGHPAAATTMERAAQLSPRTEDRVRRLGAAAEFAMLAGQPLWVAELTAEVAALADTPEARAHADLHAGWALALTSRHAEAMDHLLAASDAYARTRPALAVPPLGTATMVAFISGEPRFRAAVLDRYRALPPQEPDYASTWILAGCDPFGARREALRHLREAAARSELPLGAWSMLGAAAWALDETDLAVQYYGSLLERYRQSATSGANATVSSAHALALFESGRWAAALAGVSEAEQAAAAGGLEIATLSTQILAAVLAAVRGDADRARRVLAEATRDVDLRGTRNLDARVRQAHALAALAGGDHQAAWFHLSRLFHPDSSPVHFHTSLLGLGDLAAAAVRVDGTARAREILHAVHAVHAELPSEVSPRLRLILCRARGLLAADEATAEEQLREAAFTPAGDQWPFERARALADLGEWLRRRQRPADARLPLGEARELFQGLGAIPWAARTAAELRAAGVDTAPARSTDLTMELTPQQLAIVRLAAQGLSNKEIGERLFLSSRTVGFHLSRAFPKLGVTSRFQLRDVVAQVG</sequence>
<feature type="region of interest" description="Disordered" evidence="3">
    <location>
        <begin position="307"/>
        <end position="332"/>
    </location>
</feature>
<dbReference type="InterPro" id="IPR000792">
    <property type="entry name" value="Tscrpt_reg_LuxR_C"/>
</dbReference>
<dbReference type="PROSITE" id="PS50043">
    <property type="entry name" value="HTH_LUXR_2"/>
    <property type="match status" value="1"/>
</dbReference>
<organism evidence="5 6">
    <name type="scientific">Streptacidiphilus jiangxiensis</name>
    <dbReference type="NCBI Taxonomy" id="235985"/>
    <lineage>
        <taxon>Bacteria</taxon>
        <taxon>Bacillati</taxon>
        <taxon>Actinomycetota</taxon>
        <taxon>Actinomycetes</taxon>
        <taxon>Kitasatosporales</taxon>
        <taxon>Streptomycetaceae</taxon>
        <taxon>Streptacidiphilus</taxon>
    </lineage>
</organism>
<dbReference type="GO" id="GO:0005737">
    <property type="term" value="C:cytoplasm"/>
    <property type="evidence" value="ECO:0007669"/>
    <property type="project" value="TreeGrafter"/>
</dbReference>
<dbReference type="InterPro" id="IPR011990">
    <property type="entry name" value="TPR-like_helical_dom_sf"/>
</dbReference>
<dbReference type="GO" id="GO:0004016">
    <property type="term" value="F:adenylate cyclase activity"/>
    <property type="evidence" value="ECO:0007669"/>
    <property type="project" value="TreeGrafter"/>
</dbReference>
<accession>A0A1H7NXJ6</accession>
<dbReference type="InterPro" id="IPR041664">
    <property type="entry name" value="AAA_16"/>
</dbReference>
<reference evidence="6" key="1">
    <citation type="submission" date="2016-10" db="EMBL/GenBank/DDBJ databases">
        <authorList>
            <person name="Varghese N."/>
        </authorList>
    </citation>
    <scope>NUCLEOTIDE SEQUENCE [LARGE SCALE GENOMIC DNA]</scope>
    <source>
        <strain evidence="6">DSM 45096 / BCRC 16803 / CGMCC 4.1857 / CIP 109030 / JCM 12277 / KCTC 19219 / NBRC 100920 / 33214</strain>
    </source>
</reference>